<dbReference type="GO" id="GO:0046872">
    <property type="term" value="F:metal ion binding"/>
    <property type="evidence" value="ECO:0007669"/>
    <property type="project" value="UniProtKB-KW"/>
</dbReference>
<keyword evidence="4 7" id="KW-0732">Signal</keyword>
<keyword evidence="2 5" id="KW-0813">Transport</keyword>
<gene>
    <name evidence="8" type="ORF">AC812_07130</name>
</gene>
<dbReference type="PROSITE" id="PS51257">
    <property type="entry name" value="PROKAR_LIPOPROTEIN"/>
    <property type="match status" value="1"/>
</dbReference>
<dbReference type="SUPFAM" id="SSF53807">
    <property type="entry name" value="Helical backbone' metal receptor"/>
    <property type="match status" value="1"/>
</dbReference>
<dbReference type="PANTHER" id="PTHR42953:SF1">
    <property type="entry name" value="METAL-BINDING PROTEIN HI_0362-RELATED"/>
    <property type="match status" value="1"/>
</dbReference>
<name>A0A0P6X9N5_9CHLR</name>
<dbReference type="GO" id="GO:0030001">
    <property type="term" value="P:metal ion transport"/>
    <property type="evidence" value="ECO:0007669"/>
    <property type="project" value="InterPro"/>
</dbReference>
<dbReference type="InterPro" id="IPR006128">
    <property type="entry name" value="Lipoprotein_PsaA-like"/>
</dbReference>
<feature type="region of interest" description="Disordered" evidence="6">
    <location>
        <begin position="126"/>
        <end position="156"/>
    </location>
</feature>
<dbReference type="PRINTS" id="PR00690">
    <property type="entry name" value="ADHESNFAMILY"/>
</dbReference>
<dbReference type="OrthoDB" id="9810636at2"/>
<evidence type="ECO:0000256" key="3">
    <source>
        <dbReference type="ARBA" id="ARBA00022723"/>
    </source>
</evidence>
<dbReference type="PRINTS" id="PR00691">
    <property type="entry name" value="ADHESINB"/>
</dbReference>
<evidence type="ECO:0000313" key="9">
    <source>
        <dbReference type="Proteomes" id="UP000050514"/>
    </source>
</evidence>
<proteinExistence type="inferred from homology"/>
<comment type="similarity">
    <text evidence="5">Belongs to the bacterial solute-binding protein 9 family.</text>
</comment>
<dbReference type="InterPro" id="IPR006129">
    <property type="entry name" value="AdhesinB"/>
</dbReference>
<organism evidence="8 9">
    <name type="scientific">Bellilinea caldifistulae</name>
    <dbReference type="NCBI Taxonomy" id="360411"/>
    <lineage>
        <taxon>Bacteria</taxon>
        <taxon>Bacillati</taxon>
        <taxon>Chloroflexota</taxon>
        <taxon>Anaerolineae</taxon>
        <taxon>Anaerolineales</taxon>
        <taxon>Anaerolineaceae</taxon>
        <taxon>Bellilinea</taxon>
    </lineage>
</organism>
<dbReference type="Gene3D" id="3.40.50.1980">
    <property type="entry name" value="Nitrogenase molybdenum iron protein domain"/>
    <property type="match status" value="2"/>
</dbReference>
<evidence type="ECO:0000256" key="5">
    <source>
        <dbReference type="RuleBase" id="RU003512"/>
    </source>
</evidence>
<dbReference type="STRING" id="360411.AC812_07130"/>
<feature type="chain" id="PRO_5006132946" description="Zinc ABC transporter substrate-binding protein" evidence="7">
    <location>
        <begin position="23"/>
        <end position="324"/>
    </location>
</feature>
<evidence type="ECO:0000256" key="2">
    <source>
        <dbReference type="ARBA" id="ARBA00022448"/>
    </source>
</evidence>
<evidence type="ECO:0000256" key="1">
    <source>
        <dbReference type="ARBA" id="ARBA00004196"/>
    </source>
</evidence>
<keyword evidence="9" id="KW-1185">Reference proteome</keyword>
<dbReference type="GO" id="GO:0007155">
    <property type="term" value="P:cell adhesion"/>
    <property type="evidence" value="ECO:0007669"/>
    <property type="project" value="InterPro"/>
</dbReference>
<protein>
    <recommendedName>
        <fullName evidence="10">Zinc ABC transporter substrate-binding protein</fullName>
    </recommendedName>
</protein>
<dbReference type="Pfam" id="PF01297">
    <property type="entry name" value="ZnuA"/>
    <property type="match status" value="1"/>
</dbReference>
<reference evidence="8 9" key="1">
    <citation type="submission" date="2015-07" db="EMBL/GenBank/DDBJ databases">
        <title>Draft genome of Bellilinea caldifistulae DSM 17877.</title>
        <authorList>
            <person name="Hemp J."/>
            <person name="Ward L.M."/>
            <person name="Pace L.A."/>
            <person name="Fischer W.W."/>
        </authorList>
    </citation>
    <scope>NUCLEOTIDE SEQUENCE [LARGE SCALE GENOMIC DNA]</scope>
    <source>
        <strain evidence="8 9">GOMI-1</strain>
    </source>
</reference>
<dbReference type="GO" id="GO:0030313">
    <property type="term" value="C:cell envelope"/>
    <property type="evidence" value="ECO:0007669"/>
    <property type="project" value="UniProtKB-SubCell"/>
</dbReference>
<evidence type="ECO:0000256" key="4">
    <source>
        <dbReference type="ARBA" id="ARBA00022729"/>
    </source>
</evidence>
<sequence length="324" mass="34881">MKQILLPLLLVLTLALSACTPAATSTPPPAAGQPQPFQVVATTSIVADVVKNVGGERVSVTTLLPIGSDVHTYEPTPQDLAKVADAQLVFVNGAGLEEFLNVLIENAGSADRVVEVSHGIELKDFGAHDHEHGDEGEDHAHEGEDHAHEGGDPHTWTDPNLVKIWVENIRAALTAADPANEAAYRANAEAYLKQLDEIDAWIREQVAQIPLENRKLVTDHLLFGYFAERYGFEQIGAIIPGYSTAAQPTAQEIAAIEDAIREFGVKAVFVGKTVNPNLAQRVAEDTGIQLVGLYHGSLSQPGGEAATYLDYLRYNVSQMVNALK</sequence>
<feature type="signal peptide" evidence="7">
    <location>
        <begin position="1"/>
        <end position="22"/>
    </location>
</feature>
<feature type="compositionally biased region" description="Basic and acidic residues" evidence="6">
    <location>
        <begin position="126"/>
        <end position="152"/>
    </location>
</feature>
<dbReference type="EMBL" id="LGHJ01000012">
    <property type="protein sequence ID" value="KPL76414.1"/>
    <property type="molecule type" value="Genomic_DNA"/>
</dbReference>
<dbReference type="Proteomes" id="UP000050514">
    <property type="component" value="Unassembled WGS sequence"/>
</dbReference>
<dbReference type="RefSeq" id="WP_061919536.1">
    <property type="nucleotide sequence ID" value="NZ_DF967971.1"/>
</dbReference>
<evidence type="ECO:0000256" key="7">
    <source>
        <dbReference type="SAM" id="SignalP"/>
    </source>
</evidence>
<dbReference type="AlphaFoldDB" id="A0A0P6X9N5"/>
<evidence type="ECO:0008006" key="10">
    <source>
        <dbReference type="Google" id="ProtNLM"/>
    </source>
</evidence>
<dbReference type="PANTHER" id="PTHR42953">
    <property type="entry name" value="HIGH-AFFINITY ZINC UPTAKE SYSTEM PROTEIN ZNUA-RELATED"/>
    <property type="match status" value="1"/>
</dbReference>
<comment type="caution">
    <text evidence="8">The sequence shown here is derived from an EMBL/GenBank/DDBJ whole genome shotgun (WGS) entry which is preliminary data.</text>
</comment>
<accession>A0A0P6X9N5</accession>
<dbReference type="InterPro" id="IPR050492">
    <property type="entry name" value="Bact_metal-bind_prot9"/>
</dbReference>
<evidence type="ECO:0000256" key="6">
    <source>
        <dbReference type="SAM" id="MobiDB-lite"/>
    </source>
</evidence>
<keyword evidence="3" id="KW-0479">Metal-binding</keyword>
<comment type="subcellular location">
    <subcellularLocation>
        <location evidence="1">Cell envelope</location>
    </subcellularLocation>
</comment>
<dbReference type="InterPro" id="IPR006127">
    <property type="entry name" value="ZnuA-like"/>
</dbReference>
<evidence type="ECO:0000313" key="8">
    <source>
        <dbReference type="EMBL" id="KPL76414.1"/>
    </source>
</evidence>